<keyword evidence="1" id="KW-0472">Membrane</keyword>
<dbReference type="AlphaFoldDB" id="A0A131XB27"/>
<feature type="non-terminal residue" evidence="2">
    <location>
        <position position="1"/>
    </location>
</feature>
<accession>A0A131XB27</accession>
<evidence type="ECO:0000256" key="1">
    <source>
        <dbReference type="SAM" id="Phobius"/>
    </source>
</evidence>
<reference evidence="2" key="1">
    <citation type="journal article" date="2017" name="Ticks Tick Borne Dis.">
        <title>An insight into the sialome of Hyalomma excavatum.</title>
        <authorList>
            <person name="Ribeiro J.M."/>
            <person name="Slovak M."/>
            <person name="Francischetti I.M."/>
        </authorList>
    </citation>
    <scope>NUCLEOTIDE SEQUENCE</scope>
    <source>
        <strain evidence="2">Samish</strain>
        <tissue evidence="2">Salivary glands</tissue>
    </source>
</reference>
<dbReference type="EMBL" id="GEFH01005296">
    <property type="protein sequence ID" value="JAP63285.1"/>
    <property type="molecule type" value="mRNA"/>
</dbReference>
<organism evidence="2">
    <name type="scientific">Hyalomma excavatum</name>
    <dbReference type="NCBI Taxonomy" id="257692"/>
    <lineage>
        <taxon>Eukaryota</taxon>
        <taxon>Metazoa</taxon>
        <taxon>Ecdysozoa</taxon>
        <taxon>Arthropoda</taxon>
        <taxon>Chelicerata</taxon>
        <taxon>Arachnida</taxon>
        <taxon>Acari</taxon>
        <taxon>Parasitiformes</taxon>
        <taxon>Ixodida</taxon>
        <taxon>Ixodoidea</taxon>
        <taxon>Ixodidae</taxon>
        <taxon>Hyalomminae</taxon>
        <taxon>Hyalomma</taxon>
    </lineage>
</organism>
<name>A0A131XB27_9ACAR</name>
<evidence type="ECO:0000313" key="2">
    <source>
        <dbReference type="EMBL" id="JAP63285.1"/>
    </source>
</evidence>
<sequence>TAATSDLRPSLYVLFLLFSFPWGAVAGTLAGVRLSFLAWFYVFFLCVRVFFIVIVLCLCSCLLACRLSLLLSLYSIRLIRPCYYWYYFNVFY</sequence>
<keyword evidence="1" id="KW-1133">Transmembrane helix</keyword>
<protein>
    <submittedName>
        <fullName evidence="2">Uncharacterized protein</fullName>
    </submittedName>
</protein>
<keyword evidence="1" id="KW-0812">Transmembrane</keyword>
<proteinExistence type="evidence at transcript level"/>
<feature type="transmembrane region" description="Helical" evidence="1">
    <location>
        <begin position="12"/>
        <end position="32"/>
    </location>
</feature>
<feature type="transmembrane region" description="Helical" evidence="1">
    <location>
        <begin position="38"/>
        <end position="71"/>
    </location>
</feature>